<reference evidence="2" key="1">
    <citation type="submission" date="2017-01" db="EMBL/GenBank/DDBJ databases">
        <authorList>
            <person name="Varghese N."/>
            <person name="Submissions S."/>
        </authorList>
    </citation>
    <scope>NUCLEOTIDE SEQUENCE [LARGE SCALE GENOMIC DNA]</scope>
    <source>
        <strain evidence="2">DSM 18714</strain>
    </source>
</reference>
<dbReference type="EMBL" id="FTOM01000001">
    <property type="protein sequence ID" value="SIS49218.1"/>
    <property type="molecule type" value="Genomic_DNA"/>
</dbReference>
<keyword evidence="2" id="KW-1185">Reference proteome</keyword>
<dbReference type="AlphaFoldDB" id="A0A1N7JIS3"/>
<sequence length="87" mass="9460">MALIEDLADQLAADTMTAMREMGDDQLYMQVSKVLGASSQTLQEAFLTSIRIRQAEVRARQFLEQTIAAARSGAAPPEAPRPAEDGH</sequence>
<dbReference type="RefSeq" id="WP_076362920.1">
    <property type="nucleotide sequence ID" value="NZ_FTOM01000001.1"/>
</dbReference>
<protein>
    <submittedName>
        <fullName evidence="1">Uncharacterized protein</fullName>
    </submittedName>
</protein>
<organism evidence="1 2">
    <name type="scientific">Phaeovulum vinaykumarii</name>
    <dbReference type="NCBI Taxonomy" id="407234"/>
    <lineage>
        <taxon>Bacteria</taxon>
        <taxon>Pseudomonadati</taxon>
        <taxon>Pseudomonadota</taxon>
        <taxon>Alphaproteobacteria</taxon>
        <taxon>Rhodobacterales</taxon>
        <taxon>Paracoccaceae</taxon>
        <taxon>Phaeovulum</taxon>
    </lineage>
</organism>
<proteinExistence type="predicted"/>
<evidence type="ECO:0000313" key="2">
    <source>
        <dbReference type="Proteomes" id="UP000186098"/>
    </source>
</evidence>
<dbReference type="Proteomes" id="UP000186098">
    <property type="component" value="Unassembled WGS sequence"/>
</dbReference>
<evidence type="ECO:0000313" key="1">
    <source>
        <dbReference type="EMBL" id="SIS49218.1"/>
    </source>
</evidence>
<name>A0A1N7JIS3_9RHOB</name>
<dbReference type="OrthoDB" id="7876148at2"/>
<dbReference type="STRING" id="407234.SAMN05421795_10123"/>
<accession>A0A1N7JIS3</accession>
<gene>
    <name evidence="1" type="ORF">SAMN05421795_10123</name>
</gene>